<dbReference type="AlphaFoldDB" id="A0A2X0LTK9"/>
<name>A0A2X0LTK9_9BASI</name>
<evidence type="ECO:0000256" key="3">
    <source>
        <dbReference type="ARBA" id="ARBA00022670"/>
    </source>
</evidence>
<accession>A0A2X0LTK9</accession>
<dbReference type="Gene3D" id="3.40.390.10">
    <property type="entry name" value="Collagenase (Catalytic Domain)"/>
    <property type="match status" value="1"/>
</dbReference>
<keyword evidence="6" id="KW-0862">Zinc</keyword>
<evidence type="ECO:0000256" key="6">
    <source>
        <dbReference type="ARBA" id="ARBA00022833"/>
    </source>
</evidence>
<feature type="compositionally biased region" description="Basic residues" evidence="8">
    <location>
        <begin position="77"/>
        <end position="89"/>
    </location>
</feature>
<dbReference type="EMBL" id="FQNC01000012">
    <property type="protein sequence ID" value="SGY13886.1"/>
    <property type="molecule type" value="Genomic_DNA"/>
</dbReference>
<dbReference type="SUPFAM" id="SSF55486">
    <property type="entry name" value="Metalloproteases ('zincins'), catalytic domain"/>
    <property type="match status" value="1"/>
</dbReference>
<evidence type="ECO:0000256" key="9">
    <source>
        <dbReference type="SAM" id="Phobius"/>
    </source>
</evidence>
<dbReference type="InterPro" id="IPR000718">
    <property type="entry name" value="Peptidase_M13"/>
</dbReference>
<keyword evidence="3" id="KW-0645">Protease</keyword>
<keyword evidence="9" id="KW-0812">Transmembrane</keyword>
<evidence type="ECO:0000256" key="2">
    <source>
        <dbReference type="ARBA" id="ARBA00007357"/>
    </source>
</evidence>
<keyword evidence="4" id="KW-0479">Metal-binding</keyword>
<organism evidence="12 13">
    <name type="scientific">Microbotryum silenes-dioicae</name>
    <dbReference type="NCBI Taxonomy" id="796604"/>
    <lineage>
        <taxon>Eukaryota</taxon>
        <taxon>Fungi</taxon>
        <taxon>Dikarya</taxon>
        <taxon>Basidiomycota</taxon>
        <taxon>Pucciniomycotina</taxon>
        <taxon>Microbotryomycetes</taxon>
        <taxon>Microbotryales</taxon>
        <taxon>Microbotryaceae</taxon>
        <taxon>Microbotryum</taxon>
    </lineage>
</organism>
<evidence type="ECO:0000313" key="13">
    <source>
        <dbReference type="Proteomes" id="UP000249464"/>
    </source>
</evidence>
<dbReference type="InterPro" id="IPR018497">
    <property type="entry name" value="Peptidase_M13_C"/>
</dbReference>
<dbReference type="PRINTS" id="PR00786">
    <property type="entry name" value="NEPRILYSIN"/>
</dbReference>
<gene>
    <name evidence="12" type="primary">BQ5605_C010g05998</name>
    <name evidence="12" type="ORF">BQ5605_C010G05998</name>
</gene>
<dbReference type="STRING" id="796604.A0A2X0LTK9"/>
<dbReference type="PANTHER" id="PTHR11733:SF167">
    <property type="entry name" value="FI17812P1-RELATED"/>
    <property type="match status" value="1"/>
</dbReference>
<sequence length="851" mass="95127">MAGVERSPLLGNEAAGTSEDPSSSPSLRGRIEAALSSPKRLNGLEKLLAALAVVLLLTTATFAGLFAGEAVALKKAKDQHHQKHKHHGQGRPTVTSTVTIPAPTSTGVPPPKQPKNNKDVCLTPTCVTVAASVLTALDESVDPCDDFYRFSNGGWLDTHPIPDGQGFFGSAQDIGVRNKMSLQDPRVIIDVLATSESSLKKMDEADQRNIAHLQDFWASCLDEDLHDRQGLDPLMDLVEQAVSAWRGSSASADKNVQDSMFQDEMLKKPKWDEKTKKDRMTASLMYLHSRGVETLFQLFLQGDVAEDPSHLVAWVQQAGLGLPSKDYYKDEDTLQVYEEVIRATLKSIYAVRGETSVNPKELASGVVAWEKEIAKIFLNEEDLEDPSKTYNAYNSTALQALFPSISFKDYFAGFTPRPSYPEPVIVTSPVYLENLAKLIKHVDSEVYEAYIIFRIAKVYGDLVGPKQTVRKEINWLSNYLGGIAEGTSSPRGDICLASLLENYGFLIGRYYAQKAFAGDSKEYAEDIIVATIQAFKDRLPELDWLDETTRKRAEEKADAIKHKIGFPTTPDTMDPASIERYYSLNLPINRTDFFGNVLRSRLAEKRRLWVKLGKQVDHGEWEMIPSEVNAYYSPPANEIAFPAGILQAPYFSKDWPEYMAFGAFGSVAGHELSHAFDQAGRLYNKEGKLVQWWTNETVVRFEGLQKCLLDQYAQYYVQDDKGRKVYVNSKLTNGEDMADAGGISQSFRAWSDRFESKKGEGVNWLLPGVKYTREQLFFIAYAQGWARNIYPSEAVKRVRTDPHSPTNYRAAVGTMMPITVIGPLSNNEQFIKAFQCKAGSRMNNEHKCQVW</sequence>
<evidence type="ECO:0000256" key="8">
    <source>
        <dbReference type="SAM" id="MobiDB-lite"/>
    </source>
</evidence>
<feature type="domain" description="Peptidase M13 C-terminal" evidence="10">
    <location>
        <begin position="629"/>
        <end position="850"/>
    </location>
</feature>
<dbReference type="Proteomes" id="UP000249464">
    <property type="component" value="Unassembled WGS sequence"/>
</dbReference>
<evidence type="ECO:0000256" key="5">
    <source>
        <dbReference type="ARBA" id="ARBA00022801"/>
    </source>
</evidence>
<proteinExistence type="inferred from homology"/>
<dbReference type="GO" id="GO:0046872">
    <property type="term" value="F:metal ion binding"/>
    <property type="evidence" value="ECO:0007669"/>
    <property type="project" value="UniProtKB-KW"/>
</dbReference>
<comment type="similarity">
    <text evidence="2">Belongs to the peptidase M13 family.</text>
</comment>
<dbReference type="GO" id="GO:0004222">
    <property type="term" value="F:metalloendopeptidase activity"/>
    <property type="evidence" value="ECO:0007669"/>
    <property type="project" value="InterPro"/>
</dbReference>
<keyword evidence="7" id="KW-0482">Metalloprotease</keyword>
<dbReference type="GO" id="GO:0016485">
    <property type="term" value="P:protein processing"/>
    <property type="evidence" value="ECO:0007669"/>
    <property type="project" value="TreeGrafter"/>
</dbReference>
<comment type="cofactor">
    <cofactor evidence="1">
        <name>Zn(2+)</name>
        <dbReference type="ChEBI" id="CHEBI:29105"/>
    </cofactor>
</comment>
<evidence type="ECO:0000259" key="10">
    <source>
        <dbReference type="Pfam" id="PF01431"/>
    </source>
</evidence>
<dbReference type="PANTHER" id="PTHR11733">
    <property type="entry name" value="ZINC METALLOPROTEASE FAMILY M13 NEPRILYSIN-RELATED"/>
    <property type="match status" value="1"/>
</dbReference>
<keyword evidence="5" id="KW-0378">Hydrolase</keyword>
<feature type="compositionally biased region" description="Polar residues" evidence="8">
    <location>
        <begin position="92"/>
        <end position="107"/>
    </location>
</feature>
<protein>
    <submittedName>
        <fullName evidence="12">BQ5605_C010g05998 protein</fullName>
    </submittedName>
</protein>
<evidence type="ECO:0000256" key="7">
    <source>
        <dbReference type="ARBA" id="ARBA00023049"/>
    </source>
</evidence>
<keyword evidence="9" id="KW-0472">Membrane</keyword>
<reference evidence="12 13" key="1">
    <citation type="submission" date="2016-11" db="EMBL/GenBank/DDBJ databases">
        <authorList>
            <person name="Jaros S."/>
            <person name="Januszkiewicz K."/>
            <person name="Wedrychowicz H."/>
        </authorList>
    </citation>
    <scope>NUCLEOTIDE SEQUENCE [LARGE SCALE GENOMIC DNA]</scope>
</reference>
<feature type="region of interest" description="Disordered" evidence="8">
    <location>
        <begin position="77"/>
        <end position="116"/>
    </location>
</feature>
<keyword evidence="9" id="KW-1133">Transmembrane helix</keyword>
<dbReference type="GO" id="GO:0005886">
    <property type="term" value="C:plasma membrane"/>
    <property type="evidence" value="ECO:0007669"/>
    <property type="project" value="TreeGrafter"/>
</dbReference>
<evidence type="ECO:0000256" key="4">
    <source>
        <dbReference type="ARBA" id="ARBA00022723"/>
    </source>
</evidence>
<keyword evidence="13" id="KW-1185">Reference proteome</keyword>
<dbReference type="InterPro" id="IPR042089">
    <property type="entry name" value="Peptidase_M13_dom_2"/>
</dbReference>
<dbReference type="PROSITE" id="PS51885">
    <property type="entry name" value="NEPRILYSIN"/>
    <property type="match status" value="1"/>
</dbReference>
<dbReference type="Gene3D" id="1.10.1380.10">
    <property type="entry name" value="Neutral endopeptidase , domain2"/>
    <property type="match status" value="1"/>
</dbReference>
<feature type="transmembrane region" description="Helical" evidence="9">
    <location>
        <begin position="47"/>
        <end position="67"/>
    </location>
</feature>
<feature type="domain" description="Peptidase M13 N-terminal" evidence="11">
    <location>
        <begin position="143"/>
        <end position="567"/>
    </location>
</feature>
<evidence type="ECO:0000259" key="11">
    <source>
        <dbReference type="Pfam" id="PF05649"/>
    </source>
</evidence>
<feature type="region of interest" description="Disordered" evidence="8">
    <location>
        <begin position="1"/>
        <end position="28"/>
    </location>
</feature>
<dbReference type="Pfam" id="PF05649">
    <property type="entry name" value="Peptidase_M13_N"/>
    <property type="match status" value="1"/>
</dbReference>
<evidence type="ECO:0000313" key="12">
    <source>
        <dbReference type="EMBL" id="SGY13886.1"/>
    </source>
</evidence>
<dbReference type="InterPro" id="IPR024079">
    <property type="entry name" value="MetalloPept_cat_dom_sf"/>
</dbReference>
<dbReference type="Pfam" id="PF01431">
    <property type="entry name" value="Peptidase_M13"/>
    <property type="match status" value="1"/>
</dbReference>
<dbReference type="CDD" id="cd08662">
    <property type="entry name" value="M13"/>
    <property type="match status" value="1"/>
</dbReference>
<evidence type="ECO:0000256" key="1">
    <source>
        <dbReference type="ARBA" id="ARBA00001947"/>
    </source>
</evidence>
<dbReference type="InterPro" id="IPR008753">
    <property type="entry name" value="Peptidase_M13_N"/>
</dbReference>